<dbReference type="PANTHER" id="PTHR21721:SF25">
    <property type="entry name" value="LP18071P"/>
    <property type="match status" value="1"/>
</dbReference>
<sequence>MWKIVVTFAILGFAGIQAQEEFCIQCSSSAMNSDCVYPERLANFTQTCGNLTGLCFTRVIHDGQIQRGCGSEIDSTECSGELCSICPLASGTSVACNDQPLPVDRLTCYTCTGNRTSTCGAMNGTLTEERSVMCPLYLEGDRCVATRRNDIVERGCFSSMHSVNCDITHNCCMGHGCNHMDWDLVLTGAAFGFDWVDCKEFLEIRKKLMKVSALS</sequence>
<dbReference type="PANTHER" id="PTHR21721">
    <property type="entry name" value="GH09876P-RELATED"/>
    <property type="match status" value="1"/>
</dbReference>
<name>A0A9P0NKE4_9DIPT</name>
<reference evidence="2" key="2">
    <citation type="submission" date="2022-10" db="EMBL/GenBank/DDBJ databases">
        <authorList>
            <consortium name="ENA_rothamsted_submissions"/>
            <consortium name="culmorum"/>
            <person name="King R."/>
        </authorList>
    </citation>
    <scope>NUCLEOTIDE SEQUENCE</scope>
</reference>
<keyword evidence="3" id="KW-1185">Reference proteome</keyword>
<dbReference type="EMBL" id="OU895879">
    <property type="protein sequence ID" value="CAH1727466.1"/>
    <property type="molecule type" value="Genomic_DNA"/>
</dbReference>
<keyword evidence="1" id="KW-0732">Signal</keyword>
<organism evidence="2 3">
    <name type="scientific">Chironomus riparius</name>
    <dbReference type="NCBI Taxonomy" id="315576"/>
    <lineage>
        <taxon>Eukaryota</taxon>
        <taxon>Metazoa</taxon>
        <taxon>Ecdysozoa</taxon>
        <taxon>Arthropoda</taxon>
        <taxon>Hexapoda</taxon>
        <taxon>Insecta</taxon>
        <taxon>Pterygota</taxon>
        <taxon>Neoptera</taxon>
        <taxon>Endopterygota</taxon>
        <taxon>Diptera</taxon>
        <taxon>Nematocera</taxon>
        <taxon>Chironomoidea</taxon>
        <taxon>Chironomidae</taxon>
        <taxon>Chironominae</taxon>
        <taxon>Chironomus</taxon>
    </lineage>
</organism>
<dbReference type="AlphaFoldDB" id="A0A9P0NKE4"/>
<dbReference type="Proteomes" id="UP001153620">
    <property type="component" value="Chromosome 3"/>
</dbReference>
<gene>
    <name evidence="2" type="ORF">CHIRRI_LOCUS9722</name>
</gene>
<evidence type="ECO:0000313" key="2">
    <source>
        <dbReference type="EMBL" id="CAH1727466.1"/>
    </source>
</evidence>
<evidence type="ECO:0000256" key="1">
    <source>
        <dbReference type="SAM" id="SignalP"/>
    </source>
</evidence>
<reference evidence="2" key="1">
    <citation type="submission" date="2022-01" db="EMBL/GenBank/DDBJ databases">
        <authorList>
            <person name="King R."/>
        </authorList>
    </citation>
    <scope>NUCLEOTIDE SEQUENCE</scope>
</reference>
<feature type="signal peptide" evidence="1">
    <location>
        <begin position="1"/>
        <end position="18"/>
    </location>
</feature>
<accession>A0A9P0NKE4</accession>
<feature type="chain" id="PRO_5040515689" evidence="1">
    <location>
        <begin position="19"/>
        <end position="215"/>
    </location>
</feature>
<evidence type="ECO:0000313" key="3">
    <source>
        <dbReference type="Proteomes" id="UP001153620"/>
    </source>
</evidence>
<proteinExistence type="predicted"/>
<protein>
    <submittedName>
        <fullName evidence="2">Uncharacterized protein</fullName>
    </submittedName>
</protein>